<sequence length="173" mass="19635">MKRKNVLRIIIVLILLLIASYFFYIYPREIYEEYNGIYYKLGDSTFSEKITVKLEGYLENSLGEGAKFTGTLQLGNQILEKSLILQSKDGIGIIRYFDKDTQDYVTYGTLYSKAIKEGFTISILGIDDNGERGSWSSGDGYMISAPASNREEALELSNQLMENELGKYEVVLD</sequence>
<accession>A0A8J7H0U1</accession>
<dbReference type="Proteomes" id="UP000623269">
    <property type="component" value="Unassembled WGS sequence"/>
</dbReference>
<name>A0A8J7H0U1_9FIRM</name>
<evidence type="ECO:0000256" key="1">
    <source>
        <dbReference type="SAM" id="Phobius"/>
    </source>
</evidence>
<dbReference type="EMBL" id="JAEAGR010000017">
    <property type="protein sequence ID" value="MBH1942159.1"/>
    <property type="molecule type" value="Genomic_DNA"/>
</dbReference>
<evidence type="ECO:0000313" key="2">
    <source>
        <dbReference type="EMBL" id="MBH1942159.1"/>
    </source>
</evidence>
<comment type="caution">
    <text evidence="2">The sequence shown here is derived from an EMBL/GenBank/DDBJ whole genome shotgun (WGS) entry which is preliminary data.</text>
</comment>
<organism evidence="2 3">
    <name type="scientific">Mobilitalea sibirica</name>
    <dbReference type="NCBI Taxonomy" id="1462919"/>
    <lineage>
        <taxon>Bacteria</taxon>
        <taxon>Bacillati</taxon>
        <taxon>Bacillota</taxon>
        <taxon>Clostridia</taxon>
        <taxon>Lachnospirales</taxon>
        <taxon>Lachnospiraceae</taxon>
        <taxon>Mobilitalea</taxon>
    </lineage>
</organism>
<keyword evidence="1" id="KW-1133">Transmembrane helix</keyword>
<keyword evidence="1" id="KW-0472">Membrane</keyword>
<reference evidence="2" key="1">
    <citation type="submission" date="2020-12" db="EMBL/GenBank/DDBJ databases">
        <title>M. sibirica DSM 26468T genome.</title>
        <authorList>
            <person name="Thieme N."/>
            <person name="Rettenmaier R."/>
            <person name="Zverlov V."/>
            <person name="Liebl W."/>
        </authorList>
    </citation>
    <scope>NUCLEOTIDE SEQUENCE</scope>
    <source>
        <strain evidence="2">DSM 26468</strain>
    </source>
</reference>
<keyword evidence="3" id="KW-1185">Reference proteome</keyword>
<proteinExistence type="predicted"/>
<dbReference type="AlphaFoldDB" id="A0A8J7H0U1"/>
<evidence type="ECO:0000313" key="3">
    <source>
        <dbReference type="Proteomes" id="UP000623269"/>
    </source>
</evidence>
<feature type="transmembrane region" description="Helical" evidence="1">
    <location>
        <begin position="7"/>
        <end position="26"/>
    </location>
</feature>
<dbReference type="RefSeq" id="WP_197662408.1">
    <property type="nucleotide sequence ID" value="NZ_JAEAGR010000017.1"/>
</dbReference>
<protein>
    <submittedName>
        <fullName evidence="2">Uncharacterized protein</fullName>
    </submittedName>
</protein>
<gene>
    <name evidence="2" type="ORF">I5677_14750</name>
</gene>
<keyword evidence="1" id="KW-0812">Transmembrane</keyword>